<proteinExistence type="predicted"/>
<gene>
    <name evidence="1" type="ORF">AFUS01_LOCUS21490</name>
</gene>
<accession>A0A8J2K670</accession>
<organism evidence="1 2">
    <name type="scientific">Allacma fusca</name>
    <dbReference type="NCBI Taxonomy" id="39272"/>
    <lineage>
        <taxon>Eukaryota</taxon>
        <taxon>Metazoa</taxon>
        <taxon>Ecdysozoa</taxon>
        <taxon>Arthropoda</taxon>
        <taxon>Hexapoda</taxon>
        <taxon>Collembola</taxon>
        <taxon>Symphypleona</taxon>
        <taxon>Sminthuridae</taxon>
        <taxon>Allacma</taxon>
    </lineage>
</organism>
<reference evidence="1" key="1">
    <citation type="submission" date="2021-06" db="EMBL/GenBank/DDBJ databases">
        <authorList>
            <person name="Hodson N. C."/>
            <person name="Mongue J. A."/>
            <person name="Jaron S. K."/>
        </authorList>
    </citation>
    <scope>NUCLEOTIDE SEQUENCE</scope>
</reference>
<dbReference type="Proteomes" id="UP000708208">
    <property type="component" value="Unassembled WGS sequence"/>
</dbReference>
<dbReference type="EMBL" id="CAJVCH010241709">
    <property type="protein sequence ID" value="CAG7733017.1"/>
    <property type="molecule type" value="Genomic_DNA"/>
</dbReference>
<comment type="caution">
    <text evidence="1">The sequence shown here is derived from an EMBL/GenBank/DDBJ whole genome shotgun (WGS) entry which is preliminary data.</text>
</comment>
<protein>
    <submittedName>
        <fullName evidence="1">Uncharacterized protein</fullName>
    </submittedName>
</protein>
<dbReference type="AlphaFoldDB" id="A0A8J2K670"/>
<keyword evidence="2" id="KW-1185">Reference proteome</keyword>
<name>A0A8J2K670_9HEXA</name>
<sequence>MPGRFFFPIANLFKYLLRRLAKQGRFTPCCKTPREGSINSETGAIDKQQQFVPHLQRTWFANWEEWRPTGLKSGLNVTGLH</sequence>
<evidence type="ECO:0000313" key="1">
    <source>
        <dbReference type="EMBL" id="CAG7733017.1"/>
    </source>
</evidence>
<evidence type="ECO:0000313" key="2">
    <source>
        <dbReference type="Proteomes" id="UP000708208"/>
    </source>
</evidence>